<dbReference type="InterPro" id="IPR018490">
    <property type="entry name" value="cNMP-bd_dom_sf"/>
</dbReference>
<dbReference type="SUPFAM" id="SSF51206">
    <property type="entry name" value="cAMP-binding domain-like"/>
    <property type="match status" value="1"/>
</dbReference>
<proteinExistence type="predicted"/>
<dbReference type="AlphaFoldDB" id="A0A0U1NN37"/>
<dbReference type="STRING" id="282199.GCA_001049735_02168"/>
<evidence type="ECO:0000313" key="1">
    <source>
        <dbReference type="EMBL" id="CRK76112.1"/>
    </source>
</evidence>
<evidence type="ECO:0000313" key="2">
    <source>
        <dbReference type="Proteomes" id="UP000048949"/>
    </source>
</evidence>
<organism evidence="1 2">
    <name type="scientific">Nereida ignava</name>
    <dbReference type="NCBI Taxonomy" id="282199"/>
    <lineage>
        <taxon>Bacteria</taxon>
        <taxon>Pseudomonadati</taxon>
        <taxon>Pseudomonadota</taxon>
        <taxon>Alphaproteobacteria</taxon>
        <taxon>Rhodobacterales</taxon>
        <taxon>Roseobacteraceae</taxon>
        <taxon>Nereida</taxon>
    </lineage>
</organism>
<dbReference type="EMBL" id="CVQV01000013">
    <property type="protein sequence ID" value="CRK76112.1"/>
    <property type="molecule type" value="Genomic_DNA"/>
</dbReference>
<keyword evidence="2" id="KW-1185">Reference proteome</keyword>
<dbReference type="Gene3D" id="2.60.120.10">
    <property type="entry name" value="Jelly Rolls"/>
    <property type="match status" value="1"/>
</dbReference>
<gene>
    <name evidence="1" type="ORF">NIG5292_02169</name>
</gene>
<name>A0A0U1NN37_9RHOB</name>
<dbReference type="OrthoDB" id="9911361at2"/>
<protein>
    <recommendedName>
        <fullName evidence="3">Cyclic nucleotide-binding domain protein</fullName>
    </recommendedName>
</protein>
<dbReference type="RefSeq" id="WP_048599529.1">
    <property type="nucleotide sequence ID" value="NZ_CVPC01000013.1"/>
</dbReference>
<dbReference type="Proteomes" id="UP000048949">
    <property type="component" value="Unassembled WGS sequence"/>
</dbReference>
<reference evidence="1 2" key="1">
    <citation type="submission" date="2015-04" db="EMBL/GenBank/DDBJ databases">
        <authorList>
            <person name="Syromyatnikov M.Y."/>
            <person name="Popov V.N."/>
        </authorList>
    </citation>
    <scope>NUCLEOTIDE SEQUENCE [LARGE SCALE GENOMIC DNA]</scope>
    <source>
        <strain evidence="1 2">CECT 5292</strain>
    </source>
</reference>
<sequence length="117" mass="12751">MDSLYAAPVRNLLSNGEALELIHSEVLFIKDMPVKSIFLVVSGAVLVFSDDGSQVRRCVGPQQIVGIYDALACGSWRGIGVAHGRVELIAFNFENLQKALDEIPQAHRVLLDDLFAA</sequence>
<evidence type="ECO:0008006" key="3">
    <source>
        <dbReference type="Google" id="ProtNLM"/>
    </source>
</evidence>
<dbReference type="InterPro" id="IPR014710">
    <property type="entry name" value="RmlC-like_jellyroll"/>
</dbReference>
<accession>A0A0U1NN37</accession>